<keyword evidence="9" id="KW-1133">Transmembrane helix</keyword>
<keyword evidence="6" id="KW-0418">Kinase</keyword>
<dbReference type="Pfam" id="PF02518">
    <property type="entry name" value="HATPase_c"/>
    <property type="match status" value="1"/>
</dbReference>
<dbReference type="Pfam" id="PF07730">
    <property type="entry name" value="HisKA_3"/>
    <property type="match status" value="1"/>
</dbReference>
<sequence>MGEFGDDLRSGIRRGGVAVVRGLAFPVLGLALGLPLFVVFVLSSAFLALGIGFVLLPLVVVAIRSLATLHRRFAAEWAGLPITSPYRPSPVYSGSAPRRAWQRVRWLLSDPATWRDLLWLLAEVPVGLVLGLLPAVAVAAGVEGIVVPQVLWLLDVLPNGYGFGTVWPIDSARDVAVAVAEGVLLVVIGLLIAPWALWAHARCGRLLLAPTRGSELASRVTQLTRTRTETVDAQAAELRRIERDLHDGAQARLVSLSLSIGMAEDLIGRDPDAARALLVEARQSSVLALSELRDLVAGIHPPVLAERGLDGAVRALAMALPIAVECTVELPGRPAAPVESALYFAASEVLTNVARHSGATTARIELRSTGTHLRLTVTDDGRGGASIGAGTGLRGVERRLSALDGTLALNSPPGGPTVVLLEIPCVLSSPKTSRSSGTA</sequence>
<dbReference type="EC" id="2.7.13.3" evidence="2"/>
<evidence type="ECO:0000256" key="1">
    <source>
        <dbReference type="ARBA" id="ARBA00000085"/>
    </source>
</evidence>
<evidence type="ECO:0000256" key="9">
    <source>
        <dbReference type="SAM" id="Phobius"/>
    </source>
</evidence>
<evidence type="ECO:0000256" key="4">
    <source>
        <dbReference type="ARBA" id="ARBA00022679"/>
    </source>
</evidence>
<dbReference type="InterPro" id="IPR050482">
    <property type="entry name" value="Sensor_HK_TwoCompSys"/>
</dbReference>
<evidence type="ECO:0000313" key="12">
    <source>
        <dbReference type="Proteomes" id="UP001500967"/>
    </source>
</evidence>
<comment type="catalytic activity">
    <reaction evidence="1">
        <text>ATP + protein L-histidine = ADP + protein N-phospho-L-histidine.</text>
        <dbReference type="EC" id="2.7.13.3"/>
    </reaction>
</comment>
<dbReference type="CDD" id="cd16917">
    <property type="entry name" value="HATPase_UhpB-NarQ-NarX-like"/>
    <property type="match status" value="1"/>
</dbReference>
<accession>A0ABN0UNS9</accession>
<evidence type="ECO:0000256" key="7">
    <source>
        <dbReference type="ARBA" id="ARBA00022840"/>
    </source>
</evidence>
<evidence type="ECO:0000256" key="3">
    <source>
        <dbReference type="ARBA" id="ARBA00022553"/>
    </source>
</evidence>
<feature type="transmembrane region" description="Helical" evidence="9">
    <location>
        <begin position="18"/>
        <end position="40"/>
    </location>
</feature>
<keyword evidence="3" id="KW-0597">Phosphoprotein</keyword>
<feature type="transmembrane region" description="Helical" evidence="9">
    <location>
        <begin position="46"/>
        <end position="67"/>
    </location>
</feature>
<evidence type="ECO:0000256" key="8">
    <source>
        <dbReference type="ARBA" id="ARBA00023012"/>
    </source>
</evidence>
<dbReference type="EMBL" id="BAAAGX010000018">
    <property type="protein sequence ID" value="GAA0256658.1"/>
    <property type="molecule type" value="Genomic_DNA"/>
</dbReference>
<dbReference type="Gene3D" id="1.20.5.1930">
    <property type="match status" value="1"/>
</dbReference>
<feature type="domain" description="Histidine kinase/HSP90-like ATPase" evidence="10">
    <location>
        <begin position="337"/>
        <end position="427"/>
    </location>
</feature>
<evidence type="ECO:0000256" key="5">
    <source>
        <dbReference type="ARBA" id="ARBA00022741"/>
    </source>
</evidence>
<gene>
    <name evidence="11" type="ORF">GCM10009539_47430</name>
</gene>
<keyword evidence="12" id="KW-1185">Reference proteome</keyword>
<keyword evidence="7" id="KW-0067">ATP-binding</keyword>
<organism evidence="11 12">
    <name type="scientific">Cryptosporangium japonicum</name>
    <dbReference type="NCBI Taxonomy" id="80872"/>
    <lineage>
        <taxon>Bacteria</taxon>
        <taxon>Bacillati</taxon>
        <taxon>Actinomycetota</taxon>
        <taxon>Actinomycetes</taxon>
        <taxon>Cryptosporangiales</taxon>
        <taxon>Cryptosporangiaceae</taxon>
        <taxon>Cryptosporangium</taxon>
    </lineage>
</organism>
<dbReference type="Proteomes" id="UP001500967">
    <property type="component" value="Unassembled WGS sequence"/>
</dbReference>
<keyword evidence="9" id="KW-0472">Membrane</keyword>
<dbReference type="SMART" id="SM00387">
    <property type="entry name" value="HATPase_c"/>
    <property type="match status" value="1"/>
</dbReference>
<keyword evidence="4" id="KW-0808">Transferase</keyword>
<comment type="caution">
    <text evidence="11">The sequence shown here is derived from an EMBL/GenBank/DDBJ whole genome shotgun (WGS) entry which is preliminary data.</text>
</comment>
<evidence type="ECO:0000256" key="2">
    <source>
        <dbReference type="ARBA" id="ARBA00012438"/>
    </source>
</evidence>
<dbReference type="InterPro" id="IPR025828">
    <property type="entry name" value="Put_sensor_dom"/>
</dbReference>
<dbReference type="Gene3D" id="3.30.565.10">
    <property type="entry name" value="Histidine kinase-like ATPase, C-terminal domain"/>
    <property type="match status" value="1"/>
</dbReference>
<dbReference type="InterPro" id="IPR003594">
    <property type="entry name" value="HATPase_dom"/>
</dbReference>
<reference evidence="11 12" key="1">
    <citation type="journal article" date="2019" name="Int. J. Syst. Evol. Microbiol.">
        <title>The Global Catalogue of Microorganisms (GCM) 10K type strain sequencing project: providing services to taxonomists for standard genome sequencing and annotation.</title>
        <authorList>
            <consortium name="The Broad Institute Genomics Platform"/>
            <consortium name="The Broad Institute Genome Sequencing Center for Infectious Disease"/>
            <person name="Wu L."/>
            <person name="Ma J."/>
        </authorList>
    </citation>
    <scope>NUCLEOTIDE SEQUENCE [LARGE SCALE GENOMIC DNA]</scope>
    <source>
        <strain evidence="11 12">JCM 10425</strain>
    </source>
</reference>
<dbReference type="PANTHER" id="PTHR24421">
    <property type="entry name" value="NITRATE/NITRITE SENSOR PROTEIN NARX-RELATED"/>
    <property type="match status" value="1"/>
</dbReference>
<feature type="transmembrane region" description="Helical" evidence="9">
    <location>
        <begin position="175"/>
        <end position="198"/>
    </location>
</feature>
<dbReference type="InterPro" id="IPR011712">
    <property type="entry name" value="Sig_transdc_His_kin_sub3_dim/P"/>
</dbReference>
<dbReference type="InterPro" id="IPR036890">
    <property type="entry name" value="HATPase_C_sf"/>
</dbReference>
<keyword evidence="8" id="KW-0902">Two-component regulatory system</keyword>
<keyword evidence="5" id="KW-0547">Nucleotide-binding</keyword>
<feature type="transmembrane region" description="Helical" evidence="9">
    <location>
        <begin position="117"/>
        <end position="142"/>
    </location>
</feature>
<proteinExistence type="predicted"/>
<evidence type="ECO:0000313" key="11">
    <source>
        <dbReference type="EMBL" id="GAA0256658.1"/>
    </source>
</evidence>
<protein>
    <recommendedName>
        <fullName evidence="2">histidine kinase</fullName>
        <ecNumber evidence="2">2.7.13.3</ecNumber>
    </recommendedName>
</protein>
<dbReference type="PANTHER" id="PTHR24421:SF10">
    <property type="entry name" value="NITRATE_NITRITE SENSOR PROTEIN NARQ"/>
    <property type="match status" value="1"/>
</dbReference>
<name>A0ABN0UNS9_9ACTN</name>
<dbReference type="Pfam" id="PF13796">
    <property type="entry name" value="Sensor"/>
    <property type="match status" value="1"/>
</dbReference>
<evidence type="ECO:0000259" key="10">
    <source>
        <dbReference type="SMART" id="SM00387"/>
    </source>
</evidence>
<keyword evidence="9" id="KW-0812">Transmembrane</keyword>
<dbReference type="RefSeq" id="WP_344651097.1">
    <property type="nucleotide sequence ID" value="NZ_BAAAGX010000018.1"/>
</dbReference>
<dbReference type="SUPFAM" id="SSF55874">
    <property type="entry name" value="ATPase domain of HSP90 chaperone/DNA topoisomerase II/histidine kinase"/>
    <property type="match status" value="1"/>
</dbReference>
<evidence type="ECO:0000256" key="6">
    <source>
        <dbReference type="ARBA" id="ARBA00022777"/>
    </source>
</evidence>